<dbReference type="Proteomes" id="UP000294545">
    <property type="component" value="Unassembled WGS sequence"/>
</dbReference>
<dbReference type="RefSeq" id="WP_132281369.1">
    <property type="nucleotide sequence ID" value="NZ_SMGQ01000011.1"/>
</dbReference>
<evidence type="ECO:0000256" key="1">
    <source>
        <dbReference type="PIRSR" id="PIRSR015853-1"/>
    </source>
</evidence>
<dbReference type="InterPro" id="IPR027476">
    <property type="entry name" value="DppA_N"/>
</dbReference>
<evidence type="ECO:0000256" key="2">
    <source>
        <dbReference type="PIRSR" id="PIRSR015853-2"/>
    </source>
</evidence>
<accession>A0A4V2Q1Q7</accession>
<reference evidence="3 4" key="1">
    <citation type="submission" date="2019-03" db="EMBL/GenBank/DDBJ databases">
        <title>Genomic Encyclopedia of Type Strains, Phase IV (KMG-IV): sequencing the most valuable type-strain genomes for metagenomic binning, comparative biology and taxonomic classification.</title>
        <authorList>
            <person name="Goeker M."/>
        </authorList>
    </citation>
    <scope>NUCLEOTIDE SEQUENCE [LARGE SCALE GENOMIC DNA]</scope>
    <source>
        <strain evidence="3 4">DSM 24176</strain>
    </source>
</reference>
<dbReference type="InterPro" id="IPR036177">
    <property type="entry name" value="Peptidase_M55_sf"/>
</dbReference>
<dbReference type="SUPFAM" id="SSF63992">
    <property type="entry name" value="Dipeptide transport protein"/>
    <property type="match status" value="1"/>
</dbReference>
<keyword evidence="2" id="KW-0479">Metal-binding</keyword>
<proteinExistence type="predicted"/>
<evidence type="ECO:0000313" key="4">
    <source>
        <dbReference type="Proteomes" id="UP000294545"/>
    </source>
</evidence>
<feature type="binding site" evidence="2">
    <location>
        <position position="136"/>
    </location>
    <ligand>
        <name>Zn(2+)</name>
        <dbReference type="ChEBI" id="CHEBI:29105"/>
        <label>2</label>
    </ligand>
</feature>
<gene>
    <name evidence="3" type="ORF">EDC19_0991</name>
</gene>
<feature type="binding site" evidence="2">
    <location>
        <position position="10"/>
    </location>
    <ligand>
        <name>Zn(2+)</name>
        <dbReference type="ChEBI" id="CHEBI:29105"/>
        <label>1</label>
    </ligand>
</feature>
<sequence length="266" mass="29886">MKLFISADIEGVTGVTSWTETNISNPESRPFIKQMEKEVNAVCEGAFIKGFNEIVVKDAHETGRNMDIHAFPEYVRLNRGWSGHPLAMIEGVDNTFEAMAFVGYHSGASKGTSPLSHSMHVSKINQISINGMEASEFLIFYYAGLYVGVPTIFVSGDEGICEEVHKVNPNIITVSTKEGFGKGTINKNPQKVLNHLKEAFNTLELDKEKYMEPLPDEFVVEINFKNPSIAYWASFYPTAKQINDTTIRYISKDYMKVLTMFSFLIQ</sequence>
<comment type="caution">
    <text evidence="3">The sequence shown here is derived from an EMBL/GenBank/DDBJ whole genome shotgun (WGS) entry which is preliminary data.</text>
</comment>
<dbReference type="OrthoDB" id="9785420at2"/>
<protein>
    <submittedName>
        <fullName evidence="3">D-amino peptidase</fullName>
    </submittedName>
</protein>
<dbReference type="PIRSF" id="PIRSF015853">
    <property type="entry name" value="Pep_DppA"/>
    <property type="match status" value="1"/>
</dbReference>
<dbReference type="EMBL" id="SMGQ01000011">
    <property type="protein sequence ID" value="TCK98561.1"/>
    <property type="molecule type" value="Genomic_DNA"/>
</dbReference>
<keyword evidence="2" id="KW-0862">Zinc</keyword>
<feature type="active site" description="Nucleophile" evidence="1">
    <location>
        <position position="117"/>
    </location>
</feature>
<feature type="binding site" evidence="2">
    <location>
        <position position="105"/>
    </location>
    <ligand>
        <name>Zn(2+)</name>
        <dbReference type="ChEBI" id="CHEBI:29105"/>
        <label>2</label>
    </ligand>
</feature>
<dbReference type="Gene3D" id="3.40.50.10780">
    <property type="entry name" value="Dipeptide transport protein"/>
    <property type="match status" value="1"/>
</dbReference>
<evidence type="ECO:0000313" key="3">
    <source>
        <dbReference type="EMBL" id="TCK98561.1"/>
    </source>
</evidence>
<keyword evidence="4" id="KW-1185">Reference proteome</keyword>
<name>A0A4V2Q1Q7_9FIRM</name>
<feature type="binding site" evidence="2">
    <location>
        <position position="60"/>
    </location>
    <ligand>
        <name>Zn(2+)</name>
        <dbReference type="ChEBI" id="CHEBI:29105"/>
        <label>2</label>
    </ligand>
</feature>
<organism evidence="3 4">
    <name type="scientific">Natranaerovirga hydrolytica</name>
    <dbReference type="NCBI Taxonomy" id="680378"/>
    <lineage>
        <taxon>Bacteria</taxon>
        <taxon>Bacillati</taxon>
        <taxon>Bacillota</taxon>
        <taxon>Clostridia</taxon>
        <taxon>Lachnospirales</taxon>
        <taxon>Natranaerovirgaceae</taxon>
        <taxon>Natranaerovirga</taxon>
    </lineage>
</organism>
<dbReference type="AlphaFoldDB" id="A0A4V2Q1Q7"/>
<dbReference type="GO" id="GO:0046872">
    <property type="term" value="F:metal ion binding"/>
    <property type="evidence" value="ECO:0007669"/>
    <property type="project" value="UniProtKB-KW"/>
</dbReference>
<dbReference type="InterPro" id="IPR007035">
    <property type="entry name" value="Peptidase_M55"/>
</dbReference>
<dbReference type="Gene3D" id="3.30.1360.130">
    <property type="entry name" value="Dipeptide transport protein"/>
    <property type="match status" value="1"/>
</dbReference>
<dbReference type="CDD" id="cd08770">
    <property type="entry name" value="DAP_dppA_3"/>
    <property type="match status" value="1"/>
</dbReference>
<feature type="binding site" evidence="2">
    <location>
        <position position="8"/>
    </location>
    <ligand>
        <name>Zn(2+)</name>
        <dbReference type="ChEBI" id="CHEBI:29105"/>
        <label>1</label>
    </ligand>
</feature>
<feature type="binding site" evidence="2">
    <location>
        <position position="8"/>
    </location>
    <ligand>
        <name>Zn(2+)</name>
        <dbReference type="ChEBI" id="CHEBI:29105"/>
        <label>2</label>
    </ligand>
</feature>
<dbReference type="Pfam" id="PF04951">
    <property type="entry name" value="Peptidase_M55"/>
    <property type="match status" value="1"/>
</dbReference>